<protein>
    <submittedName>
        <fullName evidence="2">Glycosyltransferase involved in cell wall bisynthesis</fullName>
    </submittedName>
</protein>
<keyword evidence="3" id="KW-1185">Reference proteome</keyword>
<dbReference type="EMBL" id="FODV01000036">
    <property type="protein sequence ID" value="SEP29413.1"/>
    <property type="molecule type" value="Genomic_DNA"/>
</dbReference>
<evidence type="ECO:0000259" key="1">
    <source>
        <dbReference type="Pfam" id="PF00534"/>
    </source>
</evidence>
<sequence length="375" mass="41582">MGNIAVVHPNLGIRGGAEDVCMHTLEALQTDHSLTLVTLERPNIRSLNEYFRTDVRQLNIQLAGHLGGKLREVAGHRLLRLQAALLGRYARQHEDEFDLLVSTKNEFGLTPPTVQYIHSPQFASADPGIDRVSLPRQVYDRVCSELASIDTPTLQSATLLANSEWTAGAVAEAYGVTAHTLYPPVDTTKFPSCPWDDREPGFLTVGRIGPSKRILQNINIVAALRDRGHDVHLHIVGPTTDGDYCEKVKARAAKLEFVSVEGAVSSERLTELIATHRYGIHGRPYEHFGIVVAEFVAGGAIPFAPNSGGQREILHEDSRLLYESQADAVEKIDRVLSEPSLQADIRHTFENTEFPFSREQFKQRMATVVNEALKR</sequence>
<dbReference type="Gene3D" id="3.40.50.2000">
    <property type="entry name" value="Glycogen Phosphorylase B"/>
    <property type="match status" value="2"/>
</dbReference>
<dbReference type="Pfam" id="PF00534">
    <property type="entry name" value="Glycos_transf_1"/>
    <property type="match status" value="1"/>
</dbReference>
<name>A0A1H8WPI5_9EURY</name>
<accession>A0A1H8WPI5</accession>
<dbReference type="Proteomes" id="UP000199126">
    <property type="component" value="Unassembled WGS sequence"/>
</dbReference>
<dbReference type="InterPro" id="IPR038013">
    <property type="entry name" value="ALG11"/>
</dbReference>
<feature type="domain" description="Glycosyl transferase family 1" evidence="1">
    <location>
        <begin position="189"/>
        <end position="346"/>
    </location>
</feature>
<reference evidence="3" key="1">
    <citation type="submission" date="2016-10" db="EMBL/GenBank/DDBJ databases">
        <authorList>
            <person name="Varghese N."/>
            <person name="Submissions S."/>
        </authorList>
    </citation>
    <scope>NUCLEOTIDE SEQUENCE [LARGE SCALE GENOMIC DNA]</scope>
    <source>
        <strain evidence="3">CGMCC 1.10121</strain>
    </source>
</reference>
<dbReference type="AlphaFoldDB" id="A0A1H8WPI5"/>
<dbReference type="PANTHER" id="PTHR45919:SF1">
    <property type="entry name" value="GDP-MAN:MAN(3)GLCNAC(2)-PP-DOL ALPHA-1,2-MANNOSYLTRANSFERASE"/>
    <property type="match status" value="1"/>
</dbReference>
<dbReference type="GO" id="GO:0004377">
    <property type="term" value="F:GDP-Man:Man(3)GlcNAc(2)-PP-Dol alpha-1,2-mannosyltransferase activity"/>
    <property type="evidence" value="ECO:0007669"/>
    <property type="project" value="InterPro"/>
</dbReference>
<dbReference type="PANTHER" id="PTHR45919">
    <property type="entry name" value="GDP-MAN:MAN(3)GLCNAC(2)-PP-DOL ALPHA-1,2-MANNOSYLTRANSFERASE"/>
    <property type="match status" value="1"/>
</dbReference>
<organism evidence="2 3">
    <name type="scientific">Halogranum amylolyticum</name>
    <dbReference type="NCBI Taxonomy" id="660520"/>
    <lineage>
        <taxon>Archaea</taxon>
        <taxon>Methanobacteriati</taxon>
        <taxon>Methanobacteriota</taxon>
        <taxon>Stenosarchaea group</taxon>
        <taxon>Halobacteria</taxon>
        <taxon>Halobacteriales</taxon>
        <taxon>Haloferacaceae</taxon>
    </lineage>
</organism>
<evidence type="ECO:0000313" key="3">
    <source>
        <dbReference type="Proteomes" id="UP000199126"/>
    </source>
</evidence>
<gene>
    <name evidence="2" type="ORF">SAMN04487948_1367</name>
</gene>
<dbReference type="SUPFAM" id="SSF53756">
    <property type="entry name" value="UDP-Glycosyltransferase/glycogen phosphorylase"/>
    <property type="match status" value="1"/>
</dbReference>
<dbReference type="CDD" id="cd03801">
    <property type="entry name" value="GT4_PimA-like"/>
    <property type="match status" value="1"/>
</dbReference>
<dbReference type="GO" id="GO:0016020">
    <property type="term" value="C:membrane"/>
    <property type="evidence" value="ECO:0007669"/>
    <property type="project" value="TreeGrafter"/>
</dbReference>
<proteinExistence type="predicted"/>
<keyword evidence="2" id="KW-0808">Transferase</keyword>
<dbReference type="GO" id="GO:0006487">
    <property type="term" value="P:protein N-linked glycosylation"/>
    <property type="evidence" value="ECO:0007669"/>
    <property type="project" value="TreeGrafter"/>
</dbReference>
<evidence type="ECO:0000313" key="2">
    <source>
        <dbReference type="EMBL" id="SEP29413.1"/>
    </source>
</evidence>
<dbReference type="InterPro" id="IPR001296">
    <property type="entry name" value="Glyco_trans_1"/>
</dbReference>